<dbReference type="InterPro" id="IPR020846">
    <property type="entry name" value="MFS_dom"/>
</dbReference>
<evidence type="ECO:0000313" key="9">
    <source>
        <dbReference type="EMBL" id="OUE01591.1"/>
    </source>
</evidence>
<keyword evidence="10" id="KW-1185">Reference proteome</keyword>
<feature type="compositionally biased region" description="Low complexity" evidence="5">
    <location>
        <begin position="305"/>
        <end position="329"/>
    </location>
</feature>
<evidence type="ECO:0000256" key="6">
    <source>
        <dbReference type="SAM" id="Phobius"/>
    </source>
</evidence>
<dbReference type="InterPro" id="IPR036259">
    <property type="entry name" value="MFS_trans_sf"/>
</dbReference>
<dbReference type="GO" id="GO:0016810">
    <property type="term" value="F:hydrolase activity, acting on carbon-nitrogen (but not peptide) bonds"/>
    <property type="evidence" value="ECO:0007669"/>
    <property type="project" value="InterPro"/>
</dbReference>
<dbReference type="SUPFAM" id="SSF88713">
    <property type="entry name" value="Glycoside hydrolase/deacetylase"/>
    <property type="match status" value="1"/>
</dbReference>
<evidence type="ECO:0000256" key="1">
    <source>
        <dbReference type="ARBA" id="ARBA00004651"/>
    </source>
</evidence>
<feature type="transmembrane region" description="Helical" evidence="6">
    <location>
        <begin position="476"/>
        <end position="504"/>
    </location>
</feature>
<dbReference type="InterPro" id="IPR005829">
    <property type="entry name" value="Sugar_transporter_CS"/>
</dbReference>
<feature type="transmembrane region" description="Helical" evidence="6">
    <location>
        <begin position="347"/>
        <end position="369"/>
    </location>
</feature>
<comment type="subcellular location">
    <subcellularLocation>
        <location evidence="1">Cell membrane</location>
        <topology evidence="1">Multi-pass membrane protein</topology>
    </subcellularLocation>
</comment>
<dbReference type="Pfam" id="PF01522">
    <property type="entry name" value="Polysacc_deac_1"/>
    <property type="match status" value="1"/>
</dbReference>
<feature type="transmembrane region" description="Helical" evidence="6">
    <location>
        <begin position="706"/>
        <end position="727"/>
    </location>
</feature>
<dbReference type="GO" id="GO:0005886">
    <property type="term" value="C:plasma membrane"/>
    <property type="evidence" value="ECO:0007669"/>
    <property type="project" value="UniProtKB-SubCell"/>
</dbReference>
<comment type="caution">
    <text evidence="9">The sequence shown here is derived from an EMBL/GenBank/DDBJ whole genome shotgun (WGS) entry which is preliminary data.</text>
</comment>
<feature type="transmembrane region" description="Helical" evidence="6">
    <location>
        <begin position="384"/>
        <end position="405"/>
    </location>
</feature>
<dbReference type="EMBL" id="MDHH01000003">
    <property type="protein sequence ID" value="OUE01591.1"/>
    <property type="molecule type" value="Genomic_DNA"/>
</dbReference>
<keyword evidence="3 6" id="KW-1133">Transmembrane helix</keyword>
<gene>
    <name evidence="9" type="primary">pgdA</name>
    <name evidence="9" type="ORF">CMMCAS07_14875</name>
</gene>
<proteinExistence type="predicted"/>
<evidence type="ECO:0000256" key="4">
    <source>
        <dbReference type="ARBA" id="ARBA00023136"/>
    </source>
</evidence>
<keyword evidence="4 6" id="KW-0472">Membrane</keyword>
<dbReference type="Gene3D" id="1.20.1250.20">
    <property type="entry name" value="MFS general substrate transporter like domains"/>
    <property type="match status" value="1"/>
</dbReference>
<protein>
    <submittedName>
        <fullName evidence="9">Peptidoglycan deacetylase</fullName>
    </submittedName>
</protein>
<dbReference type="AlphaFoldDB" id="A0A251XGM7"/>
<feature type="transmembrane region" description="Helical" evidence="6">
    <location>
        <begin position="647"/>
        <end position="666"/>
    </location>
</feature>
<dbReference type="InterPro" id="IPR011701">
    <property type="entry name" value="MFS"/>
</dbReference>
<feature type="domain" description="Major facilitator superfamily (MFS) profile" evidence="7">
    <location>
        <begin position="347"/>
        <end position="763"/>
    </location>
</feature>
<accession>A0A251XGM7</accession>
<dbReference type="PANTHER" id="PTHR47561">
    <property type="entry name" value="POLYSACCHARIDE DEACETYLASE FAMILY PROTEIN (AFU_ORTHOLOGUE AFUA_6G05030)"/>
    <property type="match status" value="1"/>
</dbReference>
<feature type="transmembrane region" description="Helical" evidence="6">
    <location>
        <begin position="739"/>
        <end position="758"/>
    </location>
</feature>
<dbReference type="PANTHER" id="PTHR47561:SF1">
    <property type="entry name" value="POLYSACCHARIDE DEACETYLASE FAMILY PROTEIN (AFU_ORTHOLOGUE AFUA_6G05030)"/>
    <property type="match status" value="1"/>
</dbReference>
<dbReference type="Pfam" id="PF07690">
    <property type="entry name" value="MFS_1"/>
    <property type="match status" value="1"/>
</dbReference>
<dbReference type="InterPro" id="IPR002509">
    <property type="entry name" value="NODB_dom"/>
</dbReference>
<dbReference type="PROSITE" id="PS50850">
    <property type="entry name" value="MFS"/>
    <property type="match status" value="1"/>
</dbReference>
<dbReference type="InterPro" id="IPR037950">
    <property type="entry name" value="PgdA-like"/>
</dbReference>
<evidence type="ECO:0000313" key="10">
    <source>
        <dbReference type="Proteomes" id="UP000195062"/>
    </source>
</evidence>
<evidence type="ECO:0000256" key="5">
    <source>
        <dbReference type="SAM" id="MobiDB-lite"/>
    </source>
</evidence>
<dbReference type="CDD" id="cd10938">
    <property type="entry name" value="CE4_HpPgdA_like"/>
    <property type="match status" value="1"/>
</dbReference>
<dbReference type="SUPFAM" id="SSF103473">
    <property type="entry name" value="MFS general substrate transporter"/>
    <property type="match status" value="1"/>
</dbReference>
<evidence type="ECO:0000256" key="3">
    <source>
        <dbReference type="ARBA" id="ARBA00022989"/>
    </source>
</evidence>
<feature type="transmembrane region" description="Helical" evidence="6">
    <location>
        <begin position="672"/>
        <end position="694"/>
    </location>
</feature>
<sequence length="769" mass="82712">MAKDIIIAFGIDVDAVSGWLGSYGGQDSPGDISRGLFAGEVGVPRLNALLAKHDLPSTWFWPGHSIETFPREFDQVVAAGHEIGAHGYSHENPIEMSRQQEADVLDRSIELIESRAGRRPTGYVAPWWEFSRVTNELLIERGIRYDHSLMHRDFEPYYVRVGDTWQGVDYTEDAASWMHPLVRGEETDLVEIPASWYLDDLPPMMFVKGSPNSHGFVNPRHLEEMWRDQFDWVYREQDYGVFTFTIHPDVSGARRCSSCSSGSSPTSTRTRASAGRPSTRSPRTSSDAPRAPRASPDPRTDRTQETTTMSTDTSRPGTAPADTGAAASSGALPAGLEKVSVRQTRRVTGIAFLAWTIAVYDFILFGTLLPDISRDFGWDTSESLLVSTLVSVGTAVVVLLVGPMVDRLGRRIGMVVSVTGTALSSGATALSAGAVSLVGIRSISGLGLAEQSINATYLNEIYEQTEDERIRRNKGFVYAMVQTGWPLGALLAAAFVGLITTAFGPGSWRIAFGLATVPALVVAAICLTLRESPQFVAQQRIRRLRAAGLHDEAAAFARATGLDVQKSAPIARIFQGKHLRSTIVLSLAWLLNWFGIQTFSVLGTTVLESGKHIDASNALLLIIASNCVGVLGYLVHGWLGDRLGRRNVIVGGWLVAGLAFAVMLLGPDDPTFVMGASMVGLFFLLGPYAAILFFQAGCFDSDCRATGSSFIGAMSQPGAIIGGFLLTGLTASAMSFGQAALWVGAGGILASALVMLLAKPTGETREAVS</sequence>
<dbReference type="InterPro" id="IPR011330">
    <property type="entry name" value="Glyco_hydro/deAcase_b/a-brl"/>
</dbReference>
<feature type="region of interest" description="Disordered" evidence="5">
    <location>
        <begin position="252"/>
        <end position="329"/>
    </location>
</feature>
<dbReference type="GO" id="GO:0022857">
    <property type="term" value="F:transmembrane transporter activity"/>
    <property type="evidence" value="ECO:0007669"/>
    <property type="project" value="InterPro"/>
</dbReference>
<reference evidence="9 10" key="1">
    <citation type="submission" date="2016-08" db="EMBL/GenBank/DDBJ databases">
        <title>Genome sequence of Clavibacter michiganensis subsp. michiganensis strain CASJ007.</title>
        <authorList>
            <person name="Thapa S.P."/>
            <person name="Coaker G."/>
        </authorList>
    </citation>
    <scope>NUCLEOTIDE SEQUENCE [LARGE SCALE GENOMIC DNA]</scope>
    <source>
        <strain evidence="9">CASJ007</strain>
    </source>
</reference>
<evidence type="ECO:0000259" key="8">
    <source>
        <dbReference type="PROSITE" id="PS51677"/>
    </source>
</evidence>
<evidence type="ECO:0000259" key="7">
    <source>
        <dbReference type="PROSITE" id="PS50850"/>
    </source>
</evidence>
<dbReference type="PROSITE" id="PS51677">
    <property type="entry name" value="NODB"/>
    <property type="match status" value="1"/>
</dbReference>
<dbReference type="PROSITE" id="PS00216">
    <property type="entry name" value="SUGAR_TRANSPORT_1"/>
    <property type="match status" value="1"/>
</dbReference>
<feature type="transmembrane region" description="Helical" evidence="6">
    <location>
        <begin position="582"/>
        <end position="603"/>
    </location>
</feature>
<evidence type="ECO:0000256" key="2">
    <source>
        <dbReference type="ARBA" id="ARBA00022692"/>
    </source>
</evidence>
<dbReference type="Proteomes" id="UP000195062">
    <property type="component" value="Unassembled WGS sequence"/>
</dbReference>
<feature type="domain" description="NodB homology" evidence="8">
    <location>
        <begin position="30"/>
        <end position="242"/>
    </location>
</feature>
<feature type="compositionally biased region" description="Low complexity" evidence="5">
    <location>
        <begin position="252"/>
        <end position="294"/>
    </location>
</feature>
<feature type="transmembrane region" description="Helical" evidence="6">
    <location>
        <begin position="615"/>
        <end position="635"/>
    </location>
</feature>
<feature type="transmembrane region" description="Helical" evidence="6">
    <location>
        <begin position="510"/>
        <end position="529"/>
    </location>
</feature>
<organism evidence="9 10">
    <name type="scientific">Clavibacter michiganensis subsp. michiganensis</name>
    <dbReference type="NCBI Taxonomy" id="33013"/>
    <lineage>
        <taxon>Bacteria</taxon>
        <taxon>Bacillati</taxon>
        <taxon>Actinomycetota</taxon>
        <taxon>Actinomycetes</taxon>
        <taxon>Micrococcales</taxon>
        <taxon>Microbacteriaceae</taxon>
        <taxon>Clavibacter</taxon>
    </lineage>
</organism>
<dbReference type="Gene3D" id="3.20.20.370">
    <property type="entry name" value="Glycoside hydrolase/deacetylase"/>
    <property type="match status" value="1"/>
</dbReference>
<dbReference type="GO" id="GO:0005975">
    <property type="term" value="P:carbohydrate metabolic process"/>
    <property type="evidence" value="ECO:0007669"/>
    <property type="project" value="InterPro"/>
</dbReference>
<keyword evidence="2 6" id="KW-0812">Transmembrane</keyword>
<name>A0A251XGM7_CLAMM</name>